<feature type="region of interest" description="Disordered" evidence="1">
    <location>
        <begin position="366"/>
        <end position="400"/>
    </location>
</feature>
<dbReference type="HOGENOM" id="CLU_689003_0_0_1"/>
<feature type="region of interest" description="Disordered" evidence="1">
    <location>
        <begin position="143"/>
        <end position="177"/>
    </location>
</feature>
<dbReference type="EMBL" id="DS547095">
    <property type="protein sequence ID" value="EDR11403.1"/>
    <property type="molecule type" value="Genomic_DNA"/>
</dbReference>
<proteinExistence type="predicted"/>
<name>B0D070_LACBS</name>
<dbReference type="STRING" id="486041.B0D070"/>
<gene>
    <name evidence="3" type="ORF">LACBIDRAFT_323964</name>
</gene>
<feature type="compositionally biased region" description="Polar residues" evidence="1">
    <location>
        <begin position="378"/>
        <end position="400"/>
    </location>
</feature>
<sequence>MSPPILSVMADTVRELEEGEALAGLWTLFTKCKESLKDRRRLENMSCRLWYHELMLAGPPSEKKKHPVERDGDGDHCPLTLTLDVDERALLDEPCSVRYNLSILPLLPLSEPTMTREAVISAAESLPMPAVVDVAGGYVSSGTVAESGGSIPSTATAQGPPSPPSSTTSPMPSSTSAIPSLPQFHHYQCQPKYRYKPQPHAHHHHHACSCAFKCGGEGSWAVSYFAWMSWDTLSCEICVEARTNVDEPKDNVEACIRKGEDMVEPHDKDADSNSKPYHHHQKCNSTSLMSSRASSAMSVLTGSRVYFALCFTFASRAFTPVTQIHINECTFPVTQALSAHSHLRSSTTSTTTITTTATTACAHAHALQPAPPNAITRRASSGGTSQSQSRPLLSVSGTST</sequence>
<dbReference type="InParanoid" id="B0D070"/>
<feature type="domain" description="Nitrogen regulatory protein areA GATA-like" evidence="2">
    <location>
        <begin position="25"/>
        <end position="51"/>
    </location>
</feature>
<evidence type="ECO:0000313" key="3">
    <source>
        <dbReference type="EMBL" id="EDR11403.1"/>
    </source>
</evidence>
<evidence type="ECO:0000256" key="1">
    <source>
        <dbReference type="SAM" id="MobiDB-lite"/>
    </source>
</evidence>
<dbReference type="InterPro" id="IPR013860">
    <property type="entry name" value="AreA_GATA"/>
</dbReference>
<organism evidence="4">
    <name type="scientific">Laccaria bicolor (strain S238N-H82 / ATCC MYA-4686)</name>
    <name type="common">Bicoloured deceiver</name>
    <name type="synonym">Laccaria laccata var. bicolor</name>
    <dbReference type="NCBI Taxonomy" id="486041"/>
    <lineage>
        <taxon>Eukaryota</taxon>
        <taxon>Fungi</taxon>
        <taxon>Dikarya</taxon>
        <taxon>Basidiomycota</taxon>
        <taxon>Agaricomycotina</taxon>
        <taxon>Agaricomycetes</taxon>
        <taxon>Agaricomycetidae</taxon>
        <taxon>Agaricales</taxon>
        <taxon>Agaricineae</taxon>
        <taxon>Hydnangiaceae</taxon>
        <taxon>Laccaria</taxon>
    </lineage>
</organism>
<dbReference type="AlphaFoldDB" id="B0D070"/>
<evidence type="ECO:0000313" key="4">
    <source>
        <dbReference type="Proteomes" id="UP000001194"/>
    </source>
</evidence>
<feature type="compositionally biased region" description="Low complexity" evidence="1">
    <location>
        <begin position="152"/>
        <end position="177"/>
    </location>
</feature>
<dbReference type="GeneID" id="6073288"/>
<protein>
    <submittedName>
        <fullName evidence="3">Predicted protein</fullName>
    </submittedName>
</protein>
<keyword evidence="4" id="KW-1185">Reference proteome</keyword>
<dbReference type="OrthoDB" id="515401at2759"/>
<dbReference type="Pfam" id="PF08550">
    <property type="entry name" value="GATA_AreA"/>
    <property type="match status" value="1"/>
</dbReference>
<dbReference type="KEGG" id="lbc:LACBIDRAFT_323964"/>
<reference evidence="3 4" key="1">
    <citation type="journal article" date="2008" name="Nature">
        <title>The genome of Laccaria bicolor provides insights into mycorrhizal symbiosis.</title>
        <authorList>
            <person name="Martin F."/>
            <person name="Aerts A."/>
            <person name="Ahren D."/>
            <person name="Brun A."/>
            <person name="Danchin E.G.J."/>
            <person name="Duchaussoy F."/>
            <person name="Gibon J."/>
            <person name="Kohler A."/>
            <person name="Lindquist E."/>
            <person name="Pereda V."/>
            <person name="Salamov A."/>
            <person name="Shapiro H.J."/>
            <person name="Wuyts J."/>
            <person name="Blaudez D."/>
            <person name="Buee M."/>
            <person name="Brokstein P."/>
            <person name="Canbaeck B."/>
            <person name="Cohen D."/>
            <person name="Courty P.E."/>
            <person name="Coutinho P.M."/>
            <person name="Delaruelle C."/>
            <person name="Detter J.C."/>
            <person name="Deveau A."/>
            <person name="DiFazio S."/>
            <person name="Duplessis S."/>
            <person name="Fraissinet-Tachet L."/>
            <person name="Lucic E."/>
            <person name="Frey-Klett P."/>
            <person name="Fourrey C."/>
            <person name="Feussner I."/>
            <person name="Gay G."/>
            <person name="Grimwood J."/>
            <person name="Hoegger P.J."/>
            <person name="Jain P."/>
            <person name="Kilaru S."/>
            <person name="Labbe J."/>
            <person name="Lin Y.C."/>
            <person name="Legue V."/>
            <person name="Le Tacon F."/>
            <person name="Marmeisse R."/>
            <person name="Melayah D."/>
            <person name="Montanini B."/>
            <person name="Muratet M."/>
            <person name="Nehls U."/>
            <person name="Niculita-Hirzel H."/>
            <person name="Oudot-Le Secq M.P."/>
            <person name="Peter M."/>
            <person name="Quesneville H."/>
            <person name="Rajashekar B."/>
            <person name="Reich M."/>
            <person name="Rouhier N."/>
            <person name="Schmutz J."/>
            <person name="Yin T."/>
            <person name="Chalot M."/>
            <person name="Henrissat B."/>
            <person name="Kuees U."/>
            <person name="Lucas S."/>
            <person name="Van de Peer Y."/>
            <person name="Podila G.K."/>
            <person name="Polle A."/>
            <person name="Pukkila P.J."/>
            <person name="Richardson P.M."/>
            <person name="Rouze P."/>
            <person name="Sanders I.R."/>
            <person name="Stajich J.E."/>
            <person name="Tunlid A."/>
            <person name="Tuskan G."/>
            <person name="Grigoriev I.V."/>
        </authorList>
    </citation>
    <scope>NUCLEOTIDE SEQUENCE [LARGE SCALE GENOMIC DNA]</scope>
    <source>
        <strain evidence="4">S238N-H82 / ATCC MYA-4686</strain>
    </source>
</reference>
<evidence type="ECO:0000259" key="2">
    <source>
        <dbReference type="Pfam" id="PF08550"/>
    </source>
</evidence>
<accession>B0D070</accession>
<dbReference type="RefSeq" id="XP_001877300.1">
    <property type="nucleotide sequence ID" value="XM_001877265.1"/>
</dbReference>
<dbReference type="Proteomes" id="UP000001194">
    <property type="component" value="Unassembled WGS sequence"/>
</dbReference>